<dbReference type="Gene3D" id="3.50.50.60">
    <property type="entry name" value="FAD/NAD(P)-binding domain"/>
    <property type="match status" value="2"/>
</dbReference>
<evidence type="ECO:0000313" key="7">
    <source>
        <dbReference type="Proteomes" id="UP000199202"/>
    </source>
</evidence>
<dbReference type="RefSeq" id="WP_218135900.1">
    <property type="nucleotide sequence ID" value="NZ_FNDJ01000009.1"/>
</dbReference>
<proteinExistence type="predicted"/>
<organism evidence="6 7">
    <name type="scientific">Nonomuraea jiangxiensis</name>
    <dbReference type="NCBI Taxonomy" id="633440"/>
    <lineage>
        <taxon>Bacteria</taxon>
        <taxon>Bacillati</taxon>
        <taxon>Actinomycetota</taxon>
        <taxon>Actinomycetes</taxon>
        <taxon>Streptosporangiales</taxon>
        <taxon>Streptosporangiaceae</taxon>
        <taxon>Nonomuraea</taxon>
    </lineage>
</organism>
<evidence type="ECO:0000256" key="2">
    <source>
        <dbReference type="ARBA" id="ARBA00023002"/>
    </source>
</evidence>
<sequence length="582" mass="62410">MTQSPVTLTETPDLYGAYPRLDERRIADLSRCGERRSVSPGEVLYREGEPAGEFIVILRGKVATVEGYGSAEERTIAVHGPGRFLGELGLLTRQVGFLTAVVREAGEILAVRADQVRTLVAGDPEFGDLVLRAYLTRRTLLIGMDAGFRIIGSRYSPDARRLREFAARNRLPHRWIDLEKDKEAEALLRQLGISPQETPVVIWHGDQVLRNPSVATLAKTVGLPVPRRGDAVCDLIVVGAGPAGLAASVYGASEGLTTVVLDAVAAGGQASTSSRIENYLGFPSGISGTELAERAVIQAAKFGARLTVPAEASGLESDNGHYSVLVEGGAAVQGHAVLIATGARYRKLNVPDLEKYEGCGVYYAATPFELRMCRQAPVVLVGGGNSAGQAALYLARNASSVRMLVRGGDLSESMSRYLIDAIGRTPGIEIMFHTEVRELLGDGSLRAVRAQNNQTRQSIEIETNAMFVFIGADPHTGWLAGAVALDDRGFVTTGNDSSHGQALPPGDRAAGRVRRGGRPQRVDQTGRVRSRGGRHGGTPCARKVRQDRELTGRMVIPIPVIAVSRFEPRSTRTSSKGFRTCA</sequence>
<reference evidence="6 7" key="1">
    <citation type="submission" date="2016-10" db="EMBL/GenBank/DDBJ databases">
        <authorList>
            <person name="de Groot N.N."/>
        </authorList>
    </citation>
    <scope>NUCLEOTIDE SEQUENCE [LARGE SCALE GENOMIC DNA]</scope>
    <source>
        <strain evidence="6 7">CGMCC 4.6533</strain>
    </source>
</reference>
<dbReference type="PRINTS" id="PR00368">
    <property type="entry name" value="FADPNR"/>
</dbReference>
<dbReference type="InterPro" id="IPR036188">
    <property type="entry name" value="FAD/NAD-bd_sf"/>
</dbReference>
<dbReference type="CDD" id="cd00038">
    <property type="entry name" value="CAP_ED"/>
    <property type="match status" value="1"/>
</dbReference>
<dbReference type="Pfam" id="PF07992">
    <property type="entry name" value="Pyr_redox_2"/>
    <property type="match status" value="1"/>
</dbReference>
<dbReference type="InterPro" id="IPR014710">
    <property type="entry name" value="RmlC-like_jellyroll"/>
</dbReference>
<gene>
    <name evidence="6" type="ORF">SAMN05421869_109261</name>
</gene>
<dbReference type="PRINTS" id="PR00469">
    <property type="entry name" value="PNDRDTASEII"/>
</dbReference>
<dbReference type="SUPFAM" id="SSF51206">
    <property type="entry name" value="cAMP-binding domain-like"/>
    <property type="match status" value="1"/>
</dbReference>
<dbReference type="AlphaFoldDB" id="A0A1G8S3C1"/>
<dbReference type="Pfam" id="PF00027">
    <property type="entry name" value="cNMP_binding"/>
    <property type="match status" value="1"/>
</dbReference>
<evidence type="ECO:0000313" key="6">
    <source>
        <dbReference type="EMBL" id="SDJ23738.1"/>
    </source>
</evidence>
<keyword evidence="1" id="KW-0285">Flavoprotein</keyword>
<dbReference type="PROSITE" id="PS50042">
    <property type="entry name" value="CNMP_BINDING_3"/>
    <property type="match status" value="1"/>
</dbReference>
<feature type="region of interest" description="Disordered" evidence="4">
    <location>
        <begin position="494"/>
        <end position="540"/>
    </location>
</feature>
<accession>A0A1G8S3C1</accession>
<dbReference type="InterPro" id="IPR000595">
    <property type="entry name" value="cNMP-bd_dom"/>
</dbReference>
<name>A0A1G8S3C1_9ACTN</name>
<comment type="catalytic activity">
    <reaction evidence="3">
        <text>[thioredoxin]-dithiol + NADP(+) = [thioredoxin]-disulfide + NADPH + H(+)</text>
        <dbReference type="Rhea" id="RHEA:20345"/>
        <dbReference type="Rhea" id="RHEA-COMP:10698"/>
        <dbReference type="Rhea" id="RHEA-COMP:10700"/>
        <dbReference type="ChEBI" id="CHEBI:15378"/>
        <dbReference type="ChEBI" id="CHEBI:29950"/>
        <dbReference type="ChEBI" id="CHEBI:50058"/>
        <dbReference type="ChEBI" id="CHEBI:57783"/>
        <dbReference type="ChEBI" id="CHEBI:58349"/>
        <dbReference type="EC" id="1.8.1.9"/>
    </reaction>
</comment>
<evidence type="ECO:0000256" key="4">
    <source>
        <dbReference type="SAM" id="MobiDB-lite"/>
    </source>
</evidence>
<keyword evidence="7" id="KW-1185">Reference proteome</keyword>
<dbReference type="EMBL" id="FNDJ01000009">
    <property type="protein sequence ID" value="SDJ23738.1"/>
    <property type="molecule type" value="Genomic_DNA"/>
</dbReference>
<feature type="domain" description="Cyclic nucleotide-binding" evidence="5">
    <location>
        <begin position="17"/>
        <end position="137"/>
    </location>
</feature>
<protein>
    <submittedName>
        <fullName evidence="6">Thioredoxin reductase (NADPH)</fullName>
    </submittedName>
</protein>
<evidence type="ECO:0000259" key="5">
    <source>
        <dbReference type="PROSITE" id="PS50042"/>
    </source>
</evidence>
<evidence type="ECO:0000256" key="3">
    <source>
        <dbReference type="ARBA" id="ARBA00048132"/>
    </source>
</evidence>
<dbReference type="GO" id="GO:0004791">
    <property type="term" value="F:thioredoxin-disulfide reductase (NADPH) activity"/>
    <property type="evidence" value="ECO:0007669"/>
    <property type="project" value="UniProtKB-EC"/>
</dbReference>
<dbReference type="SUPFAM" id="SSF51905">
    <property type="entry name" value="FAD/NAD(P)-binding domain"/>
    <property type="match status" value="1"/>
</dbReference>
<dbReference type="InterPro" id="IPR050097">
    <property type="entry name" value="Ferredoxin-NADP_redctase_2"/>
</dbReference>
<dbReference type="Proteomes" id="UP000199202">
    <property type="component" value="Unassembled WGS sequence"/>
</dbReference>
<dbReference type="InterPro" id="IPR023753">
    <property type="entry name" value="FAD/NAD-binding_dom"/>
</dbReference>
<dbReference type="PANTHER" id="PTHR48105">
    <property type="entry name" value="THIOREDOXIN REDUCTASE 1-RELATED-RELATED"/>
    <property type="match status" value="1"/>
</dbReference>
<evidence type="ECO:0000256" key="1">
    <source>
        <dbReference type="ARBA" id="ARBA00022630"/>
    </source>
</evidence>
<dbReference type="Gene3D" id="3.40.30.10">
    <property type="entry name" value="Glutaredoxin"/>
    <property type="match status" value="1"/>
</dbReference>
<dbReference type="STRING" id="633440.SAMN05421869_109261"/>
<dbReference type="InterPro" id="IPR018490">
    <property type="entry name" value="cNMP-bd_dom_sf"/>
</dbReference>
<dbReference type="Gene3D" id="2.60.120.10">
    <property type="entry name" value="Jelly Rolls"/>
    <property type="match status" value="1"/>
</dbReference>
<dbReference type="SMART" id="SM00100">
    <property type="entry name" value="cNMP"/>
    <property type="match status" value="1"/>
</dbReference>
<keyword evidence="2" id="KW-0560">Oxidoreductase</keyword>